<accession>A0A1Y1ZEQ8</accession>
<proteinExistence type="predicted"/>
<evidence type="ECO:0000313" key="5">
    <source>
        <dbReference type="Proteomes" id="UP000193498"/>
    </source>
</evidence>
<dbReference type="GO" id="GO:0051301">
    <property type="term" value="P:cell division"/>
    <property type="evidence" value="ECO:0007669"/>
    <property type="project" value="UniProtKB-KW"/>
</dbReference>
<evidence type="ECO:0000256" key="1">
    <source>
        <dbReference type="ARBA" id="ARBA00022618"/>
    </source>
</evidence>
<dbReference type="GO" id="GO:0005680">
    <property type="term" value="C:anaphase-promoting complex"/>
    <property type="evidence" value="ECO:0007669"/>
    <property type="project" value="InterPro"/>
</dbReference>
<reference evidence="4 5" key="1">
    <citation type="submission" date="2016-07" db="EMBL/GenBank/DDBJ databases">
        <title>Pervasive Adenine N6-methylation of Active Genes in Fungi.</title>
        <authorList>
            <consortium name="DOE Joint Genome Institute"/>
            <person name="Mondo S.J."/>
            <person name="Dannebaum R.O."/>
            <person name="Kuo R.C."/>
            <person name="Labutti K."/>
            <person name="Haridas S."/>
            <person name="Kuo A."/>
            <person name="Salamov A."/>
            <person name="Ahrendt S.R."/>
            <person name="Lipzen A."/>
            <person name="Sullivan W."/>
            <person name="Andreopoulos W.B."/>
            <person name="Clum A."/>
            <person name="Lindquist E."/>
            <person name="Daum C."/>
            <person name="Ramamoorthy G.K."/>
            <person name="Gryganskyi A."/>
            <person name="Culley D."/>
            <person name="Magnuson J.K."/>
            <person name="James T.Y."/>
            <person name="O'Malley M.A."/>
            <person name="Stajich J.E."/>
            <person name="Spatafora J.W."/>
            <person name="Visel A."/>
            <person name="Grigoriev I.V."/>
        </authorList>
    </citation>
    <scope>NUCLEOTIDE SEQUENCE [LARGE SCALE GENOMIC DNA]</scope>
    <source>
        <strain evidence="4 5">CBS 931.73</strain>
    </source>
</reference>
<dbReference type="InParanoid" id="A0A1Y1ZEQ8"/>
<dbReference type="InterPro" id="IPR024990">
    <property type="entry name" value="Apc1"/>
</dbReference>
<dbReference type="GO" id="GO:0070979">
    <property type="term" value="P:protein K11-linked ubiquitination"/>
    <property type="evidence" value="ECO:0007669"/>
    <property type="project" value="TreeGrafter"/>
</dbReference>
<dbReference type="PANTHER" id="PTHR12827:SF3">
    <property type="entry name" value="ANAPHASE-PROMOTING COMPLEX SUBUNIT 1"/>
    <property type="match status" value="1"/>
</dbReference>
<dbReference type="PANTHER" id="PTHR12827">
    <property type="entry name" value="MEIOTIC CHECKPOINT REGULATOR TSG24 FAMILY MEMBER"/>
    <property type="match status" value="1"/>
</dbReference>
<dbReference type="GO" id="GO:0031145">
    <property type="term" value="P:anaphase-promoting complex-dependent catabolic process"/>
    <property type="evidence" value="ECO:0007669"/>
    <property type="project" value="TreeGrafter"/>
</dbReference>
<dbReference type="GO" id="GO:0060090">
    <property type="term" value="F:molecular adaptor activity"/>
    <property type="evidence" value="ECO:0007669"/>
    <property type="project" value="TreeGrafter"/>
</dbReference>
<evidence type="ECO:0000313" key="4">
    <source>
        <dbReference type="EMBL" id="ORY08305.1"/>
    </source>
</evidence>
<sequence length="476" mass="54120">MARPELNNFPIFFTLLEPFEEMKYLTTRPDKALPPPLILDQPFADANHAVVFVSDRTDNHPIIVTFSKSTRKHYIWTYSKISQTTDEKVPYVPNKKSRRESSLELERVWSGEPEQTSALSYCYTAQMKSPISLQLLWSEPSASQADNVFISHDLRGNEVLCFLFKATKTLYGFDIAYSQNNLGKSKQVLKTEGIAAIPIKAIRKDLVDILVLKPNSTLQLQVAGQVELECTLSTKILDVAKPPEMPHTPSRSHPIFSSTPCSDSDMDMDMDMSMDISHDMSFDENPTLFRDPGNVHVVDIQDQVSSRVNLMLSDSSVVRVALDFIPKSMLVRRCLKALSCALPIDTYSTFLAHYLTLQYGNMQAVMTNGIHSLLICFISVKQNFPLEHLLKSAQSSQILLVTQNRTRRMTGSFCLARSITRGSTKISKHIWVILVYPFYRSTNILGFMRNPEDCTLLIQWYPAFRTYSHKCFLLFT</sequence>
<dbReference type="GO" id="GO:0007091">
    <property type="term" value="P:metaphase/anaphase transition of mitotic cell cycle"/>
    <property type="evidence" value="ECO:0007669"/>
    <property type="project" value="TreeGrafter"/>
</dbReference>
<dbReference type="Proteomes" id="UP000193498">
    <property type="component" value="Unassembled WGS sequence"/>
</dbReference>
<gene>
    <name evidence="4" type="ORF">K493DRAFT_29217</name>
</gene>
<keyword evidence="2" id="KW-0498">Mitosis</keyword>
<dbReference type="STRING" id="1314790.A0A1Y1ZEQ8"/>
<keyword evidence="1" id="KW-0132">Cell division</keyword>
<evidence type="ECO:0000256" key="2">
    <source>
        <dbReference type="ARBA" id="ARBA00022776"/>
    </source>
</evidence>
<protein>
    <submittedName>
        <fullName evidence="4">Uncharacterized protein</fullName>
    </submittedName>
</protein>
<dbReference type="EMBL" id="MCFE01000002">
    <property type="protein sequence ID" value="ORY08305.1"/>
    <property type="molecule type" value="Genomic_DNA"/>
</dbReference>
<evidence type="ECO:0000256" key="3">
    <source>
        <dbReference type="ARBA" id="ARBA00023306"/>
    </source>
</evidence>
<organism evidence="4 5">
    <name type="scientific">Basidiobolus meristosporus CBS 931.73</name>
    <dbReference type="NCBI Taxonomy" id="1314790"/>
    <lineage>
        <taxon>Eukaryota</taxon>
        <taxon>Fungi</taxon>
        <taxon>Fungi incertae sedis</taxon>
        <taxon>Zoopagomycota</taxon>
        <taxon>Entomophthoromycotina</taxon>
        <taxon>Basidiobolomycetes</taxon>
        <taxon>Basidiobolales</taxon>
        <taxon>Basidiobolaceae</taxon>
        <taxon>Basidiobolus</taxon>
    </lineage>
</organism>
<dbReference type="AlphaFoldDB" id="A0A1Y1ZEQ8"/>
<name>A0A1Y1ZEQ8_9FUNG</name>
<dbReference type="OrthoDB" id="2377428at2759"/>
<comment type="caution">
    <text evidence="4">The sequence shown here is derived from an EMBL/GenBank/DDBJ whole genome shotgun (WGS) entry which is preliminary data.</text>
</comment>
<keyword evidence="5" id="KW-1185">Reference proteome</keyword>
<keyword evidence="3" id="KW-0131">Cell cycle</keyword>